<dbReference type="PROSITE" id="PS50030">
    <property type="entry name" value="UBA"/>
    <property type="match status" value="1"/>
</dbReference>
<comment type="caution">
    <text evidence="3">The sequence shown here is derived from an EMBL/GenBank/DDBJ whole genome shotgun (WGS) entry which is preliminary data.</text>
</comment>
<proteinExistence type="predicted"/>
<reference evidence="3" key="1">
    <citation type="submission" date="2020-05" db="EMBL/GenBank/DDBJ databases">
        <title>Phylogenomic resolution of chytrid fungi.</title>
        <authorList>
            <person name="Stajich J.E."/>
            <person name="Amses K."/>
            <person name="Simmons R."/>
            <person name="Seto K."/>
            <person name="Myers J."/>
            <person name="Bonds A."/>
            <person name="Quandt C.A."/>
            <person name="Barry K."/>
            <person name="Liu P."/>
            <person name="Grigoriev I."/>
            <person name="Longcore J.E."/>
            <person name="James T.Y."/>
        </authorList>
    </citation>
    <scope>NUCLEOTIDE SEQUENCE</scope>
    <source>
        <strain evidence="3">JEL0476</strain>
    </source>
</reference>
<dbReference type="GO" id="GO:0006511">
    <property type="term" value="P:ubiquitin-dependent protein catabolic process"/>
    <property type="evidence" value="ECO:0007669"/>
    <property type="project" value="TreeGrafter"/>
</dbReference>
<dbReference type="InterPro" id="IPR015940">
    <property type="entry name" value="UBA"/>
</dbReference>
<feature type="domain" description="UBA" evidence="2">
    <location>
        <begin position="270"/>
        <end position="317"/>
    </location>
</feature>
<dbReference type="FunFam" id="1.10.260.100:FF:000001">
    <property type="entry name" value="Ubiquilin 1"/>
    <property type="match status" value="1"/>
</dbReference>
<gene>
    <name evidence="3" type="ORF">HK099_002636</name>
</gene>
<dbReference type="InterPro" id="IPR009060">
    <property type="entry name" value="UBA-like_sf"/>
</dbReference>
<dbReference type="PANTHER" id="PTHR10677:SF3">
    <property type="entry name" value="FI07626P-RELATED"/>
    <property type="match status" value="1"/>
</dbReference>
<dbReference type="Gene3D" id="1.10.8.10">
    <property type="entry name" value="DNA helicase RuvA subunit, C-terminal domain"/>
    <property type="match status" value="1"/>
</dbReference>
<dbReference type="SMART" id="SM00165">
    <property type="entry name" value="UBA"/>
    <property type="match status" value="1"/>
</dbReference>
<feature type="compositionally biased region" description="Polar residues" evidence="1">
    <location>
        <begin position="136"/>
        <end position="149"/>
    </location>
</feature>
<name>A0AAD5XZ61_9FUNG</name>
<feature type="region of interest" description="Disordered" evidence="1">
    <location>
        <begin position="163"/>
        <end position="184"/>
    </location>
</feature>
<dbReference type="InterPro" id="IPR015496">
    <property type="entry name" value="Ubiquilin"/>
</dbReference>
<feature type="region of interest" description="Disordered" evidence="1">
    <location>
        <begin position="113"/>
        <end position="149"/>
    </location>
</feature>
<accession>A0AAD5XZ61</accession>
<dbReference type="SUPFAM" id="SSF46934">
    <property type="entry name" value="UBA-like"/>
    <property type="match status" value="1"/>
</dbReference>
<keyword evidence="4" id="KW-1185">Reference proteome</keyword>
<dbReference type="Pfam" id="PF00627">
    <property type="entry name" value="UBA"/>
    <property type="match status" value="1"/>
</dbReference>
<evidence type="ECO:0000313" key="3">
    <source>
        <dbReference type="EMBL" id="KAJ3227272.1"/>
    </source>
</evidence>
<dbReference type="AlphaFoldDB" id="A0AAD5XZ61"/>
<organism evidence="3 4">
    <name type="scientific">Clydaea vesicula</name>
    <dbReference type="NCBI Taxonomy" id="447962"/>
    <lineage>
        <taxon>Eukaryota</taxon>
        <taxon>Fungi</taxon>
        <taxon>Fungi incertae sedis</taxon>
        <taxon>Chytridiomycota</taxon>
        <taxon>Chytridiomycota incertae sedis</taxon>
        <taxon>Chytridiomycetes</taxon>
        <taxon>Lobulomycetales</taxon>
        <taxon>Lobulomycetaceae</taxon>
        <taxon>Clydaea</taxon>
    </lineage>
</organism>
<dbReference type="SMART" id="SM00727">
    <property type="entry name" value="STI1"/>
    <property type="match status" value="1"/>
</dbReference>
<sequence>MNNPMIEAMMSSPEFIESMIQTNPQLQQLMRDHPEARDAIRDPAFMRQQMEAMRNPRLMQEMMRNQDRQLSNIEAHPGGFNLLTSAFSGLTGPQETSDTSTEEVNRRFAEALGVSPRSENLQGPNEEALPNPWAPPNQQTGRFAPSSPQQNPMSFLNMFGNLPQPNIQPNTQRTPSTTGAATPAATPASIDFANLMGMRSPNATQTGSVPAQMPPDLNLLFQMMQNRQQPSLNPNVPAAPFTFPYNFSQMAPSNTQPVPTPSSQTATYVPSEESKNKYSKELKELKEMGFEQVDKNVRALLASAGDVQGAVEYLLRL</sequence>
<dbReference type="EMBL" id="JADGJW010000019">
    <property type="protein sequence ID" value="KAJ3227272.1"/>
    <property type="molecule type" value="Genomic_DNA"/>
</dbReference>
<evidence type="ECO:0000256" key="1">
    <source>
        <dbReference type="SAM" id="MobiDB-lite"/>
    </source>
</evidence>
<dbReference type="Proteomes" id="UP001211065">
    <property type="component" value="Unassembled WGS sequence"/>
</dbReference>
<feature type="compositionally biased region" description="Polar residues" evidence="1">
    <location>
        <begin position="163"/>
        <end position="173"/>
    </location>
</feature>
<dbReference type="InterPro" id="IPR006636">
    <property type="entry name" value="STI1_HS-bd"/>
</dbReference>
<dbReference type="PANTHER" id="PTHR10677">
    <property type="entry name" value="UBIQUILIN"/>
    <property type="match status" value="1"/>
</dbReference>
<feature type="compositionally biased region" description="Low complexity" evidence="1">
    <location>
        <begin position="174"/>
        <end position="184"/>
    </location>
</feature>
<feature type="region of interest" description="Disordered" evidence="1">
    <location>
        <begin position="252"/>
        <end position="275"/>
    </location>
</feature>
<dbReference type="Gene3D" id="1.10.260.100">
    <property type="match status" value="1"/>
</dbReference>
<dbReference type="GO" id="GO:0005829">
    <property type="term" value="C:cytosol"/>
    <property type="evidence" value="ECO:0007669"/>
    <property type="project" value="TreeGrafter"/>
</dbReference>
<evidence type="ECO:0000259" key="2">
    <source>
        <dbReference type="PROSITE" id="PS50030"/>
    </source>
</evidence>
<dbReference type="Pfam" id="PF23195">
    <property type="entry name" value="UBQLN1"/>
    <property type="match status" value="1"/>
</dbReference>
<feature type="compositionally biased region" description="Polar residues" evidence="1">
    <location>
        <begin position="252"/>
        <end position="268"/>
    </location>
</feature>
<protein>
    <recommendedName>
        <fullName evidence="2">UBA domain-containing protein</fullName>
    </recommendedName>
</protein>
<dbReference type="GO" id="GO:0031593">
    <property type="term" value="F:polyubiquitin modification-dependent protein binding"/>
    <property type="evidence" value="ECO:0007669"/>
    <property type="project" value="TreeGrafter"/>
</dbReference>
<evidence type="ECO:0000313" key="4">
    <source>
        <dbReference type="Proteomes" id="UP001211065"/>
    </source>
</evidence>